<dbReference type="Proteomes" id="UP000785613">
    <property type="component" value="Unassembled WGS sequence"/>
</dbReference>
<keyword evidence="1" id="KW-0472">Membrane</keyword>
<feature type="compositionally biased region" description="Gly residues" evidence="4">
    <location>
        <begin position="155"/>
        <end position="166"/>
    </location>
</feature>
<dbReference type="SUPFAM" id="SSF52540">
    <property type="entry name" value="P-loop containing nucleoside triphosphate hydrolases"/>
    <property type="match status" value="1"/>
</dbReference>
<sequence>MALARVHAVASFVLAALLAQREHGGPPAKPDAGRGRGRGAAVDAGAARHRARGPGAGHQRADGAAHRPWRQGRARADRRAAPCHGGLAAASAFGGTGGARVCAAARAAGAGDGVRRWPGAWRMGASGRPRLSGAWLRGAGAAGGDSALYGTRAGRPGGGADSGVDGGGERNMAVEQKDGPVLRIRDLHFHFDTRPVFVDFCAQIEPGITWLRGANGMGKTTLLKLVAGALTANRGTIALDGIDCAAQPLAYRLAAFYCGGDLPDLPWLTVQEFLDLHLALYPAAQARLVERQLDAFGVTGTLGQALSTLSLGQHKKVQLSLALALPVRLLLLDEPFNGLDAAAVAYLRGQLAELGARQDVCVLLTSHLEPLVAVRRMLDLDRPQQA</sequence>
<evidence type="ECO:0000313" key="7">
    <source>
        <dbReference type="Proteomes" id="UP000785613"/>
    </source>
</evidence>
<evidence type="ECO:0000256" key="4">
    <source>
        <dbReference type="SAM" id="MobiDB-lite"/>
    </source>
</evidence>
<dbReference type="SMART" id="SM00382">
    <property type="entry name" value="AAA"/>
    <property type="match status" value="1"/>
</dbReference>
<keyword evidence="2" id="KW-0547">Nucleotide-binding</keyword>
<dbReference type="InterPro" id="IPR027417">
    <property type="entry name" value="P-loop_NTPase"/>
</dbReference>
<dbReference type="PROSITE" id="PS50893">
    <property type="entry name" value="ABC_TRANSPORTER_2"/>
    <property type="match status" value="1"/>
</dbReference>
<evidence type="ECO:0000256" key="1">
    <source>
        <dbReference type="ARBA" id="ARBA00022475"/>
    </source>
</evidence>
<keyword evidence="1" id="KW-1003">Cell membrane</keyword>
<keyword evidence="3 6" id="KW-0067">ATP-binding</keyword>
<evidence type="ECO:0000256" key="3">
    <source>
        <dbReference type="ARBA" id="ARBA00022840"/>
    </source>
</evidence>
<comment type="caution">
    <text evidence="6">The sequence shown here is derived from an EMBL/GenBank/DDBJ whole genome shotgun (WGS) entry which is preliminary data.</text>
</comment>
<evidence type="ECO:0000259" key="5">
    <source>
        <dbReference type="PROSITE" id="PS50893"/>
    </source>
</evidence>
<keyword evidence="7" id="KW-1185">Reference proteome</keyword>
<evidence type="ECO:0000256" key="2">
    <source>
        <dbReference type="ARBA" id="ARBA00022741"/>
    </source>
</evidence>
<dbReference type="EMBL" id="VUYU01000003">
    <property type="protein sequence ID" value="NHZ33070.1"/>
    <property type="molecule type" value="Genomic_DNA"/>
</dbReference>
<feature type="region of interest" description="Disordered" evidence="4">
    <location>
        <begin position="147"/>
        <end position="172"/>
    </location>
</feature>
<name>A0ABX0LJW0_9BURK</name>
<dbReference type="Pfam" id="PF00005">
    <property type="entry name" value="ABC_tran"/>
    <property type="match status" value="1"/>
</dbReference>
<feature type="domain" description="ABC transporter" evidence="5">
    <location>
        <begin position="182"/>
        <end position="386"/>
    </location>
</feature>
<organism evidence="6 7">
    <name type="scientific">Massilia rubra</name>
    <dbReference type="NCBI Taxonomy" id="2607910"/>
    <lineage>
        <taxon>Bacteria</taxon>
        <taxon>Pseudomonadati</taxon>
        <taxon>Pseudomonadota</taxon>
        <taxon>Betaproteobacteria</taxon>
        <taxon>Burkholderiales</taxon>
        <taxon>Oxalobacteraceae</taxon>
        <taxon>Telluria group</taxon>
        <taxon>Massilia</taxon>
    </lineage>
</organism>
<feature type="region of interest" description="Disordered" evidence="4">
    <location>
        <begin position="23"/>
        <end position="72"/>
    </location>
</feature>
<dbReference type="GO" id="GO:0005524">
    <property type="term" value="F:ATP binding"/>
    <property type="evidence" value="ECO:0007669"/>
    <property type="project" value="UniProtKB-KW"/>
</dbReference>
<dbReference type="InterPro" id="IPR003593">
    <property type="entry name" value="AAA+_ATPase"/>
</dbReference>
<protein>
    <submittedName>
        <fullName evidence="6">ATP-binding cassette domain-containing protein</fullName>
    </submittedName>
</protein>
<dbReference type="PANTHER" id="PTHR43158:SF2">
    <property type="entry name" value="SKFA PEPTIDE EXPORT ATP-BINDING PROTEIN SKFE"/>
    <property type="match status" value="1"/>
</dbReference>
<reference evidence="6 7" key="1">
    <citation type="submission" date="2019-09" db="EMBL/GenBank/DDBJ databases">
        <title>Taxonomy of Antarctic Massilia spp.: description of Massilia rubra sp. nov., Massilia aquatica sp. nov., Massilia mucilaginosa sp. nov., Massilia frigida sp. nov. isolated from streams, lakes and regoliths.</title>
        <authorList>
            <person name="Holochova P."/>
            <person name="Sedlacek I."/>
            <person name="Kralova S."/>
            <person name="Maslanova I."/>
            <person name="Busse H.-J."/>
            <person name="Stankova E."/>
            <person name="Vrbovska V."/>
            <person name="Kovarovic V."/>
            <person name="Bartak M."/>
            <person name="Svec P."/>
            <person name="Pantucek R."/>
        </authorList>
    </citation>
    <scope>NUCLEOTIDE SEQUENCE [LARGE SCALE GENOMIC DNA]</scope>
    <source>
        <strain evidence="6 7">CCM 8692</strain>
    </source>
</reference>
<proteinExistence type="predicted"/>
<gene>
    <name evidence="6" type="ORF">F0185_05650</name>
</gene>
<dbReference type="PANTHER" id="PTHR43158">
    <property type="entry name" value="SKFA PEPTIDE EXPORT ATP-BINDING PROTEIN SKFE"/>
    <property type="match status" value="1"/>
</dbReference>
<accession>A0ABX0LJW0</accession>
<dbReference type="Gene3D" id="3.40.50.300">
    <property type="entry name" value="P-loop containing nucleotide triphosphate hydrolases"/>
    <property type="match status" value="1"/>
</dbReference>
<dbReference type="InterPro" id="IPR003439">
    <property type="entry name" value="ABC_transporter-like_ATP-bd"/>
</dbReference>
<evidence type="ECO:0000313" key="6">
    <source>
        <dbReference type="EMBL" id="NHZ33070.1"/>
    </source>
</evidence>